<evidence type="ECO:0008006" key="3">
    <source>
        <dbReference type="Google" id="ProtNLM"/>
    </source>
</evidence>
<gene>
    <name evidence="1" type="ORF">PAECIP111802_02035</name>
</gene>
<comment type="caution">
    <text evidence="1">The sequence shown here is derived from an EMBL/GenBank/DDBJ whole genome shotgun (WGS) entry which is preliminary data.</text>
</comment>
<accession>A0ABM8VFB2</accession>
<dbReference type="InterPro" id="IPR021133">
    <property type="entry name" value="HEAT_type_2"/>
</dbReference>
<protein>
    <recommendedName>
        <fullName evidence="3">HEAT repeat domain-containing protein</fullName>
    </recommendedName>
</protein>
<dbReference type="InterPro" id="IPR014825">
    <property type="entry name" value="DNA_alkylation"/>
</dbReference>
<reference evidence="1 2" key="1">
    <citation type="submission" date="2021-06" db="EMBL/GenBank/DDBJ databases">
        <authorList>
            <person name="Criscuolo A."/>
        </authorList>
    </citation>
    <scope>NUCLEOTIDE SEQUENCE [LARGE SCALE GENOMIC DNA]</scope>
    <source>
        <strain evidence="2">CIP 111802</strain>
    </source>
</reference>
<name>A0ABM8VFB2_9BACL</name>
<evidence type="ECO:0000313" key="1">
    <source>
        <dbReference type="EMBL" id="CAG7634508.1"/>
    </source>
</evidence>
<dbReference type="Proteomes" id="UP000730618">
    <property type="component" value="Unassembled WGS sequence"/>
</dbReference>
<sequence>MQPTTNSRKPDWEEGLAAAAKNGSIQELLARIQNELAGLAGTPRQALQHNAVQYIEAALDYDSAELVLLAEALSATEQELGEELAVFILSVHYGGDPDRAAALLQRLAASGHAPVREWAAKACGAVLAKHFALFYPMLETWTRNESPFVRRAVIAAVQLASNAKNPAWGPLLLDMLEPLMRDNDPVVRKELAPRTWSGLLRYYTEDVEARLMKWAVSEDRFIRRHAARLFSAPEAALHVQRLSPALRILLRDESASVQKAAVSSLLQVSKRIHKKEAAELLGAVQ</sequence>
<dbReference type="PROSITE" id="PS50077">
    <property type="entry name" value="HEAT_REPEAT"/>
    <property type="match status" value="1"/>
</dbReference>
<dbReference type="Pfam" id="PF08713">
    <property type="entry name" value="DNA_alkylation"/>
    <property type="match status" value="1"/>
</dbReference>
<dbReference type="EMBL" id="CAJVCE010000005">
    <property type="protein sequence ID" value="CAG7634508.1"/>
    <property type="molecule type" value="Genomic_DNA"/>
</dbReference>
<evidence type="ECO:0000313" key="2">
    <source>
        <dbReference type="Proteomes" id="UP000730618"/>
    </source>
</evidence>
<organism evidence="1 2">
    <name type="scientific">Paenibacillus allorhizosphaerae</name>
    <dbReference type="NCBI Taxonomy" id="2849866"/>
    <lineage>
        <taxon>Bacteria</taxon>
        <taxon>Bacillati</taxon>
        <taxon>Bacillota</taxon>
        <taxon>Bacilli</taxon>
        <taxon>Bacillales</taxon>
        <taxon>Paenibacillaceae</taxon>
        <taxon>Paenibacillus</taxon>
    </lineage>
</organism>
<dbReference type="RefSeq" id="WP_218098386.1">
    <property type="nucleotide sequence ID" value="NZ_CAJVCE010000005.1"/>
</dbReference>
<keyword evidence="2" id="KW-1185">Reference proteome</keyword>
<proteinExistence type="predicted"/>